<gene>
    <name evidence="1" type="ORF">Lokhon_02446</name>
</gene>
<dbReference type="HOGENOM" id="CLU_109255_0_0_5"/>
<organism evidence="1 2">
    <name type="scientific">Limimaricola hongkongensis DSM 17492</name>
    <dbReference type="NCBI Taxonomy" id="1122180"/>
    <lineage>
        <taxon>Bacteria</taxon>
        <taxon>Pseudomonadati</taxon>
        <taxon>Pseudomonadota</taxon>
        <taxon>Alphaproteobacteria</taxon>
        <taxon>Rhodobacterales</taxon>
        <taxon>Paracoccaceae</taxon>
        <taxon>Limimaricola</taxon>
    </lineage>
</organism>
<sequence>MALSESYLDDEIHPIDLVEQVADLHEWAVERVAEDQIAMTLSGQWRDYTVTLAWQPADETLRLACMFEMEPPAPRLPQIYDLMNRINDRCWAGGFSWWGDQGMMAYRYGLVLSGGQIAGSEQVDTMIHTAFNACERFYPAFQLVSWAHRDPAAAMQIAIAEAYGRA</sequence>
<dbReference type="eggNOG" id="COG5465">
    <property type="taxonomic scope" value="Bacteria"/>
</dbReference>
<accession>A0A017HAJ1</accession>
<comment type="caution">
    <text evidence="1">The sequence shown here is derived from an EMBL/GenBank/DDBJ whole genome shotgun (WGS) entry which is preliminary data.</text>
</comment>
<keyword evidence="2" id="KW-1185">Reference proteome</keyword>
<dbReference type="InterPro" id="IPR019660">
    <property type="entry name" value="Put_sensory_transdc_reg_YbjN"/>
</dbReference>
<evidence type="ECO:0000313" key="2">
    <source>
        <dbReference type="Proteomes" id="UP000025047"/>
    </source>
</evidence>
<dbReference type="Proteomes" id="UP000025047">
    <property type="component" value="Unassembled WGS sequence"/>
</dbReference>
<name>A0A017HAJ1_9RHOB</name>
<dbReference type="RefSeq" id="WP_017929688.1">
    <property type="nucleotide sequence ID" value="NZ_KB823003.1"/>
</dbReference>
<dbReference type="AlphaFoldDB" id="A0A017HAJ1"/>
<proteinExistence type="predicted"/>
<dbReference type="EMBL" id="APGJ01000007">
    <property type="protein sequence ID" value="EYD70804.1"/>
    <property type="molecule type" value="Genomic_DNA"/>
</dbReference>
<dbReference type="PATRIC" id="fig|1122180.6.peg.2429"/>
<dbReference type="Pfam" id="PF10722">
    <property type="entry name" value="YbjN"/>
    <property type="match status" value="1"/>
</dbReference>
<reference evidence="1 2" key="1">
    <citation type="submission" date="2013-03" db="EMBL/GenBank/DDBJ databases">
        <authorList>
            <person name="Fiebig A."/>
            <person name="Goeker M."/>
            <person name="Klenk H.-P.P."/>
        </authorList>
    </citation>
    <scope>NUCLEOTIDE SEQUENCE [LARGE SCALE GENOMIC DNA]</scope>
    <source>
        <strain evidence="1 2">DSM 17492</strain>
    </source>
</reference>
<dbReference type="STRING" id="1122180.Lokhon_02446"/>
<protein>
    <recommendedName>
        <fullName evidence="3">Diacylglyceryl transferase</fullName>
    </recommendedName>
</protein>
<evidence type="ECO:0008006" key="3">
    <source>
        <dbReference type="Google" id="ProtNLM"/>
    </source>
</evidence>
<dbReference type="OrthoDB" id="9792176at2"/>
<evidence type="ECO:0000313" key="1">
    <source>
        <dbReference type="EMBL" id="EYD70804.1"/>
    </source>
</evidence>
<dbReference type="CDD" id="cd17033">
    <property type="entry name" value="DR1245-like"/>
    <property type="match status" value="1"/>
</dbReference>